<evidence type="ECO:0000313" key="1">
    <source>
        <dbReference type="EMBL" id="MDD7973892.1"/>
    </source>
</evidence>
<proteinExistence type="predicted"/>
<dbReference type="SUPFAM" id="SSF141571">
    <property type="entry name" value="Pentapeptide repeat-like"/>
    <property type="match status" value="1"/>
</dbReference>
<accession>A0ABT5TI58</accession>
<dbReference type="Pfam" id="PF00805">
    <property type="entry name" value="Pentapeptide"/>
    <property type="match status" value="1"/>
</dbReference>
<dbReference type="InterPro" id="IPR001646">
    <property type="entry name" value="5peptide_repeat"/>
</dbReference>
<dbReference type="Proteomes" id="UP001431784">
    <property type="component" value="Unassembled WGS sequence"/>
</dbReference>
<organism evidence="1 2">
    <name type="scientific">Roseinatronobacter alkalisoli</name>
    <dbReference type="NCBI Taxonomy" id="3028235"/>
    <lineage>
        <taxon>Bacteria</taxon>
        <taxon>Pseudomonadati</taxon>
        <taxon>Pseudomonadota</taxon>
        <taxon>Alphaproteobacteria</taxon>
        <taxon>Rhodobacterales</taxon>
        <taxon>Paracoccaceae</taxon>
        <taxon>Roseinatronobacter</taxon>
    </lineage>
</organism>
<protein>
    <submittedName>
        <fullName evidence="1">Pentapeptide repeat-containing protein</fullName>
    </submittedName>
</protein>
<gene>
    <name evidence="1" type="ORF">PUT78_22965</name>
</gene>
<reference evidence="1" key="1">
    <citation type="submission" date="2023-02" db="EMBL/GenBank/DDBJ databases">
        <title>Description of Roseinatronobacter alkalisoli sp. nov., an alkaliphilic bacerium isolated from soda soil.</title>
        <authorList>
            <person name="Wei W."/>
        </authorList>
    </citation>
    <scope>NUCLEOTIDE SEQUENCE</scope>
    <source>
        <strain evidence="1">HJB301</strain>
    </source>
</reference>
<dbReference type="Gene3D" id="2.160.20.80">
    <property type="entry name" value="E3 ubiquitin-protein ligase SopA"/>
    <property type="match status" value="1"/>
</dbReference>
<keyword evidence="2" id="KW-1185">Reference proteome</keyword>
<evidence type="ECO:0000313" key="2">
    <source>
        <dbReference type="Proteomes" id="UP001431784"/>
    </source>
</evidence>
<dbReference type="RefSeq" id="WP_274354546.1">
    <property type="nucleotide sequence ID" value="NZ_JAQZSM010000074.1"/>
</dbReference>
<sequence length="402" mass="45354">MLSSSDLPDVFEAIAGTTGGFCDLVKLLRLDPSQDFVFSNLREVDFSNADLRGFDFTGADLRDCYGTDVIFDDTTILEMADVQGSCFATYRRERLLFLSKRGASIMYEALRVGDPYEVSNWIHSRLADGLDRHPILRKADDETVTILCQKLLTDEIDLTKRADLFYNLRGITRSPESLRELLLDVLARHVRNTPVMQKFIFIAGSMYGGDQLVGQALLTLTKAQNEQVRETAFLTLSRTSFFLSNFAQLRSSFMNDANRNIRQRLLMTSALSLDRRSLSVINLNASLSDVSINNILDYNELLVEGLAAQIATTLKQRAYENERRIKGENPSDSSRRGAISVKDATMVIARQEEVLCATPVIKLFFATDQPERYKKALARLKSKNADHRRKVEGRIAHGMARK</sequence>
<comment type="caution">
    <text evidence="1">The sequence shown here is derived from an EMBL/GenBank/DDBJ whole genome shotgun (WGS) entry which is preliminary data.</text>
</comment>
<name>A0ABT5TI58_9RHOB</name>
<dbReference type="EMBL" id="JAQZSM010000074">
    <property type="protein sequence ID" value="MDD7973892.1"/>
    <property type="molecule type" value="Genomic_DNA"/>
</dbReference>